<evidence type="ECO:0000313" key="7">
    <source>
        <dbReference type="EMBL" id="KAK6156830.1"/>
    </source>
</evidence>
<dbReference type="CDD" id="cd13962">
    <property type="entry name" value="PT_UbiA_UBIAD1"/>
    <property type="match status" value="1"/>
</dbReference>
<evidence type="ECO:0000256" key="5">
    <source>
        <dbReference type="ARBA" id="ARBA00023136"/>
    </source>
</evidence>
<feature type="transmembrane region" description="Helical" evidence="6">
    <location>
        <begin position="99"/>
        <end position="118"/>
    </location>
</feature>
<dbReference type="NCBIfam" id="TIGR02235">
    <property type="entry name" value="menA_cyano-plnt"/>
    <property type="match status" value="1"/>
</dbReference>
<evidence type="ECO:0000313" key="8">
    <source>
        <dbReference type="Proteomes" id="UP001318860"/>
    </source>
</evidence>
<reference evidence="7 8" key="1">
    <citation type="journal article" date="2021" name="Comput. Struct. Biotechnol. J.">
        <title>De novo genome assembly of the potent medicinal plant Rehmannia glutinosa using nanopore technology.</title>
        <authorList>
            <person name="Ma L."/>
            <person name="Dong C."/>
            <person name="Song C."/>
            <person name="Wang X."/>
            <person name="Zheng X."/>
            <person name="Niu Y."/>
            <person name="Chen S."/>
            <person name="Feng W."/>
        </authorList>
    </citation>
    <scope>NUCLEOTIDE SEQUENCE [LARGE SCALE GENOMIC DNA]</scope>
    <source>
        <strain evidence="7">DH-2019</strain>
    </source>
</reference>
<keyword evidence="2" id="KW-0808">Transferase</keyword>
<comment type="caution">
    <text evidence="7">The sequence shown here is derived from an EMBL/GenBank/DDBJ whole genome shotgun (WGS) entry which is preliminary data.</text>
</comment>
<comment type="subcellular location">
    <subcellularLocation>
        <location evidence="1">Membrane</location>
        <topology evidence="1">Multi-pass membrane protein</topology>
    </subcellularLocation>
</comment>
<feature type="transmembrane region" description="Helical" evidence="6">
    <location>
        <begin position="12"/>
        <end position="33"/>
    </location>
</feature>
<gene>
    <name evidence="7" type="ORF">DH2020_011078</name>
</gene>
<keyword evidence="8" id="KW-1185">Reference proteome</keyword>
<keyword evidence="5 6" id="KW-0472">Membrane</keyword>
<feature type="transmembrane region" description="Helical" evidence="6">
    <location>
        <begin position="328"/>
        <end position="348"/>
    </location>
</feature>
<accession>A0ABR0XCK3</accession>
<dbReference type="PANTHER" id="PTHR13929:SF0">
    <property type="entry name" value="UBIA PRENYLTRANSFERASE DOMAIN-CONTAINING PROTEIN 1"/>
    <property type="match status" value="1"/>
</dbReference>
<organism evidence="7 8">
    <name type="scientific">Rehmannia glutinosa</name>
    <name type="common">Chinese foxglove</name>
    <dbReference type="NCBI Taxonomy" id="99300"/>
    <lineage>
        <taxon>Eukaryota</taxon>
        <taxon>Viridiplantae</taxon>
        <taxon>Streptophyta</taxon>
        <taxon>Embryophyta</taxon>
        <taxon>Tracheophyta</taxon>
        <taxon>Spermatophyta</taxon>
        <taxon>Magnoliopsida</taxon>
        <taxon>eudicotyledons</taxon>
        <taxon>Gunneridae</taxon>
        <taxon>Pentapetalae</taxon>
        <taxon>asterids</taxon>
        <taxon>lamiids</taxon>
        <taxon>Lamiales</taxon>
        <taxon>Orobanchaceae</taxon>
        <taxon>Rehmannieae</taxon>
        <taxon>Rehmannia</taxon>
    </lineage>
</organism>
<dbReference type="Proteomes" id="UP001318860">
    <property type="component" value="Unassembled WGS sequence"/>
</dbReference>
<evidence type="ECO:0000256" key="3">
    <source>
        <dbReference type="ARBA" id="ARBA00022692"/>
    </source>
</evidence>
<name>A0ABR0XCK3_REHGL</name>
<dbReference type="PROSITE" id="PS51257">
    <property type="entry name" value="PROKAR_LIPOPROTEIN"/>
    <property type="match status" value="1"/>
</dbReference>
<proteinExistence type="inferred from homology"/>
<dbReference type="InterPro" id="IPR011937">
    <property type="entry name" value="DHNA_phytyltransferase_MenA"/>
</dbReference>
<sequence>MATAFRISNWCSVFWLFGSCFYMQRIVWIYQVLPLPDASRTKQRMEMRCNKTIIRQLHCVQGRYRILLKCRAELNDSHVVEEKEESISKATLIWRAIKLPMYTVALIPITVGSAAAYLQTGQYFGKRYLMLLFSSVLIIAWLNLSNDVYDFETGADKNKKESVVNLFGSRTGTHVFAWLLLALGFTGLTWVSVEAGSLRSIFLLACAVFCGYIYQCPPFRLSYLGLGEPLCFAAFGPFATTAFYLLQSGTRELSISVTIVSSSILVGLTTSLILFCSHFHQIDDDKAVGKFSPLVRLGSEGGAKVVKVAVGTLYSLLFILGLSQTLPFSSIVLCALTLPVGKLVVSFVEKNHKDKTKIFMAKYYCVRLHTVFGAALAAGMVAARMFARKQLPHAIIL</sequence>
<dbReference type="Pfam" id="PF01040">
    <property type="entry name" value="UbiA"/>
    <property type="match status" value="1"/>
</dbReference>
<dbReference type="InterPro" id="IPR026046">
    <property type="entry name" value="UBIAD1"/>
</dbReference>
<dbReference type="PANTHER" id="PTHR13929">
    <property type="entry name" value="1,4-DIHYDROXY-2-NAPHTHOATE OCTAPRENYLTRANSFERASE"/>
    <property type="match status" value="1"/>
</dbReference>
<evidence type="ECO:0000256" key="4">
    <source>
        <dbReference type="ARBA" id="ARBA00022989"/>
    </source>
</evidence>
<dbReference type="HAMAP" id="MF_01938">
    <property type="entry name" value="MenA_2"/>
    <property type="match status" value="1"/>
</dbReference>
<feature type="transmembrane region" description="Helical" evidence="6">
    <location>
        <begin position="197"/>
        <end position="214"/>
    </location>
</feature>
<protein>
    <recommendedName>
        <fullName evidence="9">1,4-dihydroxy-2-naphthoate polyprenyltransferase</fullName>
    </recommendedName>
</protein>
<evidence type="ECO:0000256" key="6">
    <source>
        <dbReference type="SAM" id="Phobius"/>
    </source>
</evidence>
<evidence type="ECO:0008006" key="9">
    <source>
        <dbReference type="Google" id="ProtNLM"/>
    </source>
</evidence>
<keyword evidence="3 6" id="KW-0812">Transmembrane</keyword>
<keyword evidence="4 6" id="KW-1133">Transmembrane helix</keyword>
<dbReference type="InterPro" id="IPR000537">
    <property type="entry name" value="UbiA_prenyltransferase"/>
</dbReference>
<feature type="transmembrane region" description="Helical" evidence="6">
    <location>
        <begin position="368"/>
        <end position="387"/>
    </location>
</feature>
<feature type="transmembrane region" description="Helical" evidence="6">
    <location>
        <begin position="130"/>
        <end position="151"/>
    </location>
</feature>
<feature type="transmembrane region" description="Helical" evidence="6">
    <location>
        <begin position="253"/>
        <end position="276"/>
    </location>
</feature>
<feature type="transmembrane region" description="Helical" evidence="6">
    <location>
        <begin position="172"/>
        <end position="191"/>
    </location>
</feature>
<dbReference type="EMBL" id="JABTTQ020000005">
    <property type="protein sequence ID" value="KAK6156830.1"/>
    <property type="molecule type" value="Genomic_DNA"/>
</dbReference>
<evidence type="ECO:0000256" key="1">
    <source>
        <dbReference type="ARBA" id="ARBA00004141"/>
    </source>
</evidence>
<evidence type="ECO:0000256" key="2">
    <source>
        <dbReference type="ARBA" id="ARBA00022679"/>
    </source>
</evidence>
<feature type="transmembrane region" description="Helical" evidence="6">
    <location>
        <begin position="226"/>
        <end position="247"/>
    </location>
</feature>